<dbReference type="PANTHER" id="PTHR43540">
    <property type="entry name" value="PEROXYUREIDOACRYLATE/UREIDOACRYLATE AMIDOHYDROLASE-RELATED"/>
    <property type="match status" value="1"/>
</dbReference>
<keyword evidence="5" id="KW-1185">Reference proteome</keyword>
<protein>
    <submittedName>
        <fullName evidence="4">Isochorismatase family cysteine hydrolase</fullName>
        <ecNumber evidence="4">3.-.-.-</ecNumber>
    </submittedName>
</protein>
<evidence type="ECO:0000313" key="5">
    <source>
        <dbReference type="Proteomes" id="UP001595989"/>
    </source>
</evidence>
<comment type="caution">
    <text evidence="4">The sequence shown here is derived from an EMBL/GenBank/DDBJ whole genome shotgun (WGS) entry which is preliminary data.</text>
</comment>
<dbReference type="CDD" id="cd00431">
    <property type="entry name" value="cysteine_hydrolases"/>
    <property type="match status" value="1"/>
</dbReference>
<gene>
    <name evidence="4" type="ORF">ACFO3D_09905</name>
</gene>
<dbReference type="RefSeq" id="WP_390295327.1">
    <property type="nucleotide sequence ID" value="NZ_JBHSFU010000004.1"/>
</dbReference>
<dbReference type="GO" id="GO:0016787">
    <property type="term" value="F:hydrolase activity"/>
    <property type="evidence" value="ECO:0007669"/>
    <property type="project" value="UniProtKB-KW"/>
</dbReference>
<dbReference type="EMBL" id="JBHSFU010000004">
    <property type="protein sequence ID" value="MFC4558522.1"/>
    <property type="molecule type" value="Genomic_DNA"/>
</dbReference>
<sequence length="177" mass="20437">MNHSIENSAILFVDIINHFDFDGSKKLHEHTKEILPDLKKLKQYGKENSIPIIYINDHYGLWQADFKKIIDHCDNDWSHDIIHTLKPDQDDYFLIKPQHSAFFQTPLHSLLSELGKTNLIMAGVAGDICILFSAKDAYMHGYSMHVPKNCMASERKENNEYALYLMQSVMDANTEPI</sequence>
<evidence type="ECO:0000256" key="2">
    <source>
        <dbReference type="ARBA" id="ARBA00022801"/>
    </source>
</evidence>
<dbReference type="InterPro" id="IPR036380">
    <property type="entry name" value="Isochorismatase-like_sf"/>
</dbReference>
<comment type="similarity">
    <text evidence="1">Belongs to the isochorismatase family.</text>
</comment>
<dbReference type="EC" id="3.-.-.-" evidence="4"/>
<evidence type="ECO:0000256" key="1">
    <source>
        <dbReference type="ARBA" id="ARBA00006336"/>
    </source>
</evidence>
<reference evidence="5" key="1">
    <citation type="journal article" date="2019" name="Int. J. Syst. Evol. Microbiol.">
        <title>The Global Catalogue of Microorganisms (GCM) 10K type strain sequencing project: providing services to taxonomists for standard genome sequencing and annotation.</title>
        <authorList>
            <consortium name="The Broad Institute Genomics Platform"/>
            <consortium name="The Broad Institute Genome Sequencing Center for Infectious Disease"/>
            <person name="Wu L."/>
            <person name="Ma J."/>
        </authorList>
    </citation>
    <scope>NUCLEOTIDE SEQUENCE [LARGE SCALE GENOMIC DNA]</scope>
    <source>
        <strain evidence="5">CGMCC 4.7426</strain>
    </source>
</reference>
<dbReference type="SUPFAM" id="SSF52499">
    <property type="entry name" value="Isochorismatase-like hydrolases"/>
    <property type="match status" value="1"/>
</dbReference>
<evidence type="ECO:0000259" key="3">
    <source>
        <dbReference type="Pfam" id="PF00857"/>
    </source>
</evidence>
<keyword evidence="2 4" id="KW-0378">Hydrolase</keyword>
<dbReference type="Pfam" id="PF00857">
    <property type="entry name" value="Isochorismatase"/>
    <property type="match status" value="1"/>
</dbReference>
<dbReference type="Proteomes" id="UP001595989">
    <property type="component" value="Unassembled WGS sequence"/>
</dbReference>
<dbReference type="InterPro" id="IPR016291">
    <property type="entry name" value="Isochorismatase"/>
</dbReference>
<organism evidence="4 5">
    <name type="scientific">Virgibacillus kekensis</name>
    <dbReference type="NCBI Taxonomy" id="202261"/>
    <lineage>
        <taxon>Bacteria</taxon>
        <taxon>Bacillati</taxon>
        <taxon>Bacillota</taxon>
        <taxon>Bacilli</taxon>
        <taxon>Bacillales</taxon>
        <taxon>Bacillaceae</taxon>
        <taxon>Virgibacillus</taxon>
    </lineage>
</organism>
<accession>A0ABV9DJF1</accession>
<dbReference type="InterPro" id="IPR000868">
    <property type="entry name" value="Isochorismatase-like_dom"/>
</dbReference>
<evidence type="ECO:0000313" key="4">
    <source>
        <dbReference type="EMBL" id="MFC4558522.1"/>
    </source>
</evidence>
<feature type="domain" description="Isochorismatase-like" evidence="3">
    <location>
        <begin position="8"/>
        <end position="167"/>
    </location>
</feature>
<name>A0ABV9DJF1_9BACI</name>
<dbReference type="PRINTS" id="PR01398">
    <property type="entry name" value="ISCHRISMTASE"/>
</dbReference>
<proteinExistence type="inferred from homology"/>
<dbReference type="PANTHER" id="PTHR43540:SF6">
    <property type="entry name" value="ISOCHORISMATASE-LIKE DOMAIN-CONTAINING PROTEIN"/>
    <property type="match status" value="1"/>
</dbReference>
<dbReference type="InterPro" id="IPR050272">
    <property type="entry name" value="Isochorismatase-like_hydrls"/>
</dbReference>
<dbReference type="Gene3D" id="3.40.50.850">
    <property type="entry name" value="Isochorismatase-like"/>
    <property type="match status" value="1"/>
</dbReference>